<reference evidence="1" key="2">
    <citation type="submission" date="2020-05" db="UniProtKB">
        <authorList>
            <consortium name="EnsemblMetazoa"/>
        </authorList>
    </citation>
    <scope>IDENTIFICATION</scope>
    <source>
        <strain evidence="1">IAEA</strain>
    </source>
</reference>
<protein>
    <submittedName>
        <fullName evidence="1">Uncharacterized protein</fullName>
    </submittedName>
</protein>
<keyword evidence="2" id="KW-1185">Reference proteome</keyword>
<name>A0A1B0BBP1_9MUSC</name>
<evidence type="ECO:0000313" key="1">
    <source>
        <dbReference type="EnsemblMetazoa" id="GPPI024988-PA"/>
    </source>
</evidence>
<dbReference type="AlphaFoldDB" id="A0A1B0BBP1"/>
<evidence type="ECO:0000313" key="2">
    <source>
        <dbReference type="Proteomes" id="UP000092460"/>
    </source>
</evidence>
<dbReference type="VEuPathDB" id="VectorBase:GPPI024988"/>
<accession>A0A1B0BBP1</accession>
<proteinExistence type="predicted"/>
<reference evidence="2" key="1">
    <citation type="submission" date="2015-01" db="EMBL/GenBank/DDBJ databases">
        <authorList>
            <person name="Aksoy S."/>
            <person name="Warren W."/>
            <person name="Wilson R.K."/>
        </authorList>
    </citation>
    <scope>NUCLEOTIDE SEQUENCE [LARGE SCALE GENOMIC DNA]</scope>
    <source>
        <strain evidence="2">IAEA</strain>
    </source>
</reference>
<organism evidence="1 2">
    <name type="scientific">Glossina palpalis gambiensis</name>
    <dbReference type="NCBI Taxonomy" id="67801"/>
    <lineage>
        <taxon>Eukaryota</taxon>
        <taxon>Metazoa</taxon>
        <taxon>Ecdysozoa</taxon>
        <taxon>Arthropoda</taxon>
        <taxon>Hexapoda</taxon>
        <taxon>Insecta</taxon>
        <taxon>Pterygota</taxon>
        <taxon>Neoptera</taxon>
        <taxon>Endopterygota</taxon>
        <taxon>Diptera</taxon>
        <taxon>Brachycera</taxon>
        <taxon>Muscomorpha</taxon>
        <taxon>Hippoboscoidea</taxon>
        <taxon>Glossinidae</taxon>
        <taxon>Glossina</taxon>
    </lineage>
</organism>
<dbReference type="EnsemblMetazoa" id="GPPI024988-RA">
    <property type="protein sequence ID" value="GPPI024988-PA"/>
    <property type="gene ID" value="GPPI024988"/>
</dbReference>
<dbReference type="Proteomes" id="UP000092460">
    <property type="component" value="Unassembled WGS sequence"/>
</dbReference>
<dbReference type="EMBL" id="JXJN01011543">
    <property type="status" value="NOT_ANNOTATED_CDS"/>
    <property type="molecule type" value="Genomic_DNA"/>
</dbReference>
<sequence>MQSYRQHVNKAQGRDDNLKDKKCGKILTSAYSPLKKLRTETRHIRSYMIAINRMELVSFVSNKINL</sequence>